<accession>A0A1W2TFC3</accession>
<keyword evidence="4" id="KW-1185">Reference proteome</keyword>
<evidence type="ECO:0000313" key="3">
    <source>
        <dbReference type="EMBL" id="GAP86755.1"/>
    </source>
</evidence>
<dbReference type="Proteomes" id="UP000054516">
    <property type="component" value="Unassembled WGS sequence"/>
</dbReference>
<name>A0A1W2TFC3_ROSNE</name>
<organism evidence="3">
    <name type="scientific">Rosellinia necatrix</name>
    <name type="common">White root-rot fungus</name>
    <dbReference type="NCBI Taxonomy" id="77044"/>
    <lineage>
        <taxon>Eukaryota</taxon>
        <taxon>Fungi</taxon>
        <taxon>Dikarya</taxon>
        <taxon>Ascomycota</taxon>
        <taxon>Pezizomycotina</taxon>
        <taxon>Sordariomycetes</taxon>
        <taxon>Xylariomycetidae</taxon>
        <taxon>Xylariales</taxon>
        <taxon>Xylariaceae</taxon>
        <taxon>Rosellinia</taxon>
    </lineage>
</organism>
<dbReference type="InterPro" id="IPR032922">
    <property type="entry name" value="SON"/>
</dbReference>
<gene>
    <name evidence="3" type="ORF">SAMD00023353_2101300</name>
</gene>
<reference evidence="3" key="1">
    <citation type="submission" date="2016-03" db="EMBL/GenBank/DDBJ databases">
        <title>Draft genome sequence of Rosellinia necatrix.</title>
        <authorList>
            <person name="Kanematsu S."/>
        </authorList>
    </citation>
    <scope>NUCLEOTIDE SEQUENCE [LARGE SCALE GENOMIC DNA]</scope>
    <source>
        <strain evidence="3">W97</strain>
    </source>
</reference>
<keyword evidence="2" id="KW-0812">Transmembrane</keyword>
<feature type="transmembrane region" description="Helical" evidence="2">
    <location>
        <begin position="306"/>
        <end position="324"/>
    </location>
</feature>
<dbReference type="PANTHER" id="PTHR46528:SF1">
    <property type="entry name" value="PROTEIN SON"/>
    <property type="match status" value="1"/>
</dbReference>
<evidence type="ECO:0000256" key="1">
    <source>
        <dbReference type="SAM" id="MobiDB-lite"/>
    </source>
</evidence>
<feature type="compositionally biased region" description="Basic residues" evidence="1">
    <location>
        <begin position="478"/>
        <end position="492"/>
    </location>
</feature>
<protein>
    <submittedName>
        <fullName evidence="3">Uncharacterized protein</fullName>
    </submittedName>
</protein>
<evidence type="ECO:0000256" key="2">
    <source>
        <dbReference type="SAM" id="Phobius"/>
    </source>
</evidence>
<dbReference type="PANTHER" id="PTHR46528">
    <property type="entry name" value="PROTEIN SON"/>
    <property type="match status" value="1"/>
</dbReference>
<proteinExistence type="predicted"/>
<dbReference type="STRING" id="77044.A0A1W2TFC3"/>
<feature type="compositionally biased region" description="Basic and acidic residues" evidence="1">
    <location>
        <begin position="64"/>
        <end position="83"/>
    </location>
</feature>
<feature type="region of interest" description="Disordered" evidence="1">
    <location>
        <begin position="418"/>
        <end position="565"/>
    </location>
</feature>
<sequence length="565" mass="62139">MPVEIVTIVNSSGKIISNGKHLVNAFKEAKAAYDEKKAALKAERAVRRCQTFDIPAAAVYQPETNHEHEYGQGNYDHRRHDDAVSQVSSRGSHRSGHSRASRHRSASQTRPALTVGNLRTHSEVSSVTPSRAPAAYRSPYAETAPRDMALSRPALGRAPTMPAPPTQVMAPMQTGDAYVQRSRSDPSLQEIGKKKKEIDMNLAYGSMPPDLEDRVDLDPAFRAAEKEDTARDLVGKIEDLLVEAECAHHTATHIIEHLQARPEAAAAVALTLAELSAILGKMSPSFLAVLKGGSPAIFALLASPQFLIAAGVTVGVTIVMFGGWKIIKRIQEAKEAARVAPMAVEAHPVQVMQAVPAEQPAHPPYPPSEASQGFDEALVVEEELSTIETWRRGITPFGEDGTADLELISPEADRAIRSQYGGDDAQSIRTTRTHKSSKSHKSHKSHKPHRSRDSDIPERKSSRLHDKGDDAVSESGSHRSHRSHKSHRTHQSHRTEKTEKTERTSGSKRTSRTEVKAIEDGSRDRENTIEAVLRPKKDNMLKSLFKKKKKDDEELKRSSSSMLRV</sequence>
<feature type="compositionally biased region" description="Basic and acidic residues" evidence="1">
    <location>
        <begin position="493"/>
        <end position="540"/>
    </location>
</feature>
<evidence type="ECO:0000313" key="4">
    <source>
        <dbReference type="Proteomes" id="UP000054516"/>
    </source>
</evidence>
<dbReference type="AlphaFoldDB" id="A0A1W2TFC3"/>
<dbReference type="GO" id="GO:0003723">
    <property type="term" value="F:RNA binding"/>
    <property type="evidence" value="ECO:0007669"/>
    <property type="project" value="InterPro"/>
</dbReference>
<feature type="compositionally biased region" description="Basic residues" evidence="1">
    <location>
        <begin position="431"/>
        <end position="450"/>
    </location>
</feature>
<dbReference type="GO" id="GO:0051726">
    <property type="term" value="P:regulation of cell cycle"/>
    <property type="evidence" value="ECO:0007669"/>
    <property type="project" value="InterPro"/>
</dbReference>
<keyword evidence="2" id="KW-1133">Transmembrane helix</keyword>
<feature type="compositionally biased region" description="Polar residues" evidence="1">
    <location>
        <begin position="117"/>
        <end position="129"/>
    </location>
</feature>
<feature type="region of interest" description="Disordered" evidence="1">
    <location>
        <begin position="62"/>
        <end position="135"/>
    </location>
</feature>
<feature type="compositionally biased region" description="Basic and acidic residues" evidence="1">
    <location>
        <begin position="451"/>
        <end position="470"/>
    </location>
</feature>
<dbReference type="GO" id="GO:0043484">
    <property type="term" value="P:regulation of RNA splicing"/>
    <property type="evidence" value="ECO:0007669"/>
    <property type="project" value="InterPro"/>
</dbReference>
<keyword evidence="2" id="KW-0472">Membrane</keyword>
<dbReference type="EMBL" id="DF977466">
    <property type="protein sequence ID" value="GAP86755.1"/>
    <property type="molecule type" value="Genomic_DNA"/>
</dbReference>
<feature type="compositionally biased region" description="Basic residues" evidence="1">
    <location>
        <begin position="91"/>
        <end position="105"/>
    </location>
</feature>
<dbReference type="OrthoDB" id="5402307at2759"/>
<dbReference type="OMA" id="SGVEMWR"/>